<dbReference type="InterPro" id="IPR020471">
    <property type="entry name" value="AKR"/>
</dbReference>
<keyword evidence="8" id="KW-1185">Reference proteome</keyword>
<comment type="similarity">
    <text evidence="1">Belongs to the aldo/keto reductase family.</text>
</comment>
<dbReference type="InterPro" id="IPR018170">
    <property type="entry name" value="Aldo/ket_reductase_CS"/>
</dbReference>
<dbReference type="InParanoid" id="A0A2P6N5J1"/>
<dbReference type="InterPro" id="IPR036812">
    <property type="entry name" value="NAD(P)_OxRdtase_dom_sf"/>
</dbReference>
<dbReference type="PANTHER" id="PTHR43827:SF13">
    <property type="entry name" value="ALDO_KETO REDUCTASE FAMILY PROTEIN"/>
    <property type="match status" value="1"/>
</dbReference>
<evidence type="ECO:0000256" key="3">
    <source>
        <dbReference type="PIRSR" id="PIRSR000097-1"/>
    </source>
</evidence>
<sequence length="285" mass="31939">MSSNQVTSITSLNDGKTIPHLGFGLYNSPPDVSQKSIEEAIRCGYRLLDTAQYYENEAQVGAAVKQSGRDRKEFYVVTKMLGSNEASMEQDLASLRKSVEIIGLGYVDLFLIHSPTFGREGRARLFKAMITLQKEGLIHSIGVANFGVKHLQQLKEDTNVTPAVNQVELHPWCQQRDIVDYCEKENIVIQAYCPLVRGEKFGEEGLKKIAEKHKKNPAQVLIRWSLQMGYIPLPKSDNPKRINDNADVFDFKLDDEDMKVLREYDQGSEGAIVAKAIGSDPTTCE</sequence>
<dbReference type="PROSITE" id="PS00798">
    <property type="entry name" value="ALDOKETO_REDUCTASE_1"/>
    <property type="match status" value="1"/>
</dbReference>
<reference evidence="7 8" key="1">
    <citation type="journal article" date="2018" name="Genome Biol. Evol.">
        <title>Multiple Roots of Fruiting Body Formation in Amoebozoa.</title>
        <authorList>
            <person name="Hillmann F."/>
            <person name="Forbes G."/>
            <person name="Novohradska S."/>
            <person name="Ferling I."/>
            <person name="Riege K."/>
            <person name="Groth M."/>
            <person name="Westermann M."/>
            <person name="Marz M."/>
            <person name="Spaller T."/>
            <person name="Winckler T."/>
            <person name="Schaap P."/>
            <person name="Glockner G."/>
        </authorList>
    </citation>
    <scope>NUCLEOTIDE SEQUENCE [LARGE SCALE GENOMIC DNA]</scope>
    <source>
        <strain evidence="7 8">Jena</strain>
    </source>
</reference>
<evidence type="ECO:0000256" key="5">
    <source>
        <dbReference type="PIRSR" id="PIRSR000097-3"/>
    </source>
</evidence>
<dbReference type="PIRSF" id="PIRSF000097">
    <property type="entry name" value="AKR"/>
    <property type="match status" value="1"/>
</dbReference>
<dbReference type="FunFam" id="3.20.20.100:FF:000015">
    <property type="entry name" value="Oxidoreductase, aldo/keto reductase family"/>
    <property type="match status" value="1"/>
</dbReference>
<evidence type="ECO:0000313" key="7">
    <source>
        <dbReference type="EMBL" id="PRP79219.1"/>
    </source>
</evidence>
<dbReference type="CDD" id="cd19071">
    <property type="entry name" value="AKR_AKR1-5-like"/>
    <property type="match status" value="1"/>
</dbReference>
<feature type="site" description="Lowers pKa of active site Tyr" evidence="5">
    <location>
        <position position="79"/>
    </location>
</feature>
<dbReference type="OrthoDB" id="416253at2759"/>
<dbReference type="PANTHER" id="PTHR43827">
    <property type="entry name" value="2,5-DIKETO-D-GLUCONIC ACID REDUCTASE"/>
    <property type="match status" value="1"/>
</dbReference>
<proteinExistence type="inferred from homology"/>
<name>A0A2P6N5J1_9EUKA</name>
<gene>
    <name evidence="7" type="ORF">PROFUN_12757</name>
</gene>
<dbReference type="SUPFAM" id="SSF51430">
    <property type="entry name" value="NAD(P)-linked oxidoreductase"/>
    <property type="match status" value="1"/>
</dbReference>
<evidence type="ECO:0000256" key="2">
    <source>
        <dbReference type="ARBA" id="ARBA00023002"/>
    </source>
</evidence>
<dbReference type="AlphaFoldDB" id="A0A2P6N5J1"/>
<accession>A0A2P6N5J1</accession>
<dbReference type="Gene3D" id="3.20.20.100">
    <property type="entry name" value="NADP-dependent oxidoreductase domain"/>
    <property type="match status" value="1"/>
</dbReference>
<dbReference type="GO" id="GO:0016491">
    <property type="term" value="F:oxidoreductase activity"/>
    <property type="evidence" value="ECO:0007669"/>
    <property type="project" value="UniProtKB-KW"/>
</dbReference>
<dbReference type="Pfam" id="PF00248">
    <property type="entry name" value="Aldo_ket_red"/>
    <property type="match status" value="1"/>
</dbReference>
<feature type="domain" description="NADP-dependent oxidoreductase" evidence="6">
    <location>
        <begin position="28"/>
        <end position="264"/>
    </location>
</feature>
<dbReference type="STRING" id="1890364.A0A2P6N5J1"/>
<protein>
    <recommendedName>
        <fullName evidence="6">NADP-dependent oxidoreductase domain-containing protein</fullName>
    </recommendedName>
</protein>
<dbReference type="EMBL" id="MDYQ01000192">
    <property type="protein sequence ID" value="PRP79219.1"/>
    <property type="molecule type" value="Genomic_DNA"/>
</dbReference>
<dbReference type="InterPro" id="IPR023210">
    <property type="entry name" value="NADP_OxRdtase_dom"/>
</dbReference>
<evidence type="ECO:0000256" key="4">
    <source>
        <dbReference type="PIRSR" id="PIRSR000097-2"/>
    </source>
</evidence>
<evidence type="ECO:0000259" key="6">
    <source>
        <dbReference type="Pfam" id="PF00248"/>
    </source>
</evidence>
<dbReference type="Proteomes" id="UP000241769">
    <property type="component" value="Unassembled WGS sequence"/>
</dbReference>
<organism evidence="7 8">
    <name type="scientific">Planoprotostelium fungivorum</name>
    <dbReference type="NCBI Taxonomy" id="1890364"/>
    <lineage>
        <taxon>Eukaryota</taxon>
        <taxon>Amoebozoa</taxon>
        <taxon>Evosea</taxon>
        <taxon>Variosea</taxon>
        <taxon>Cavosteliida</taxon>
        <taxon>Cavosteliaceae</taxon>
        <taxon>Planoprotostelium</taxon>
    </lineage>
</organism>
<feature type="binding site" evidence="4">
    <location>
        <position position="113"/>
    </location>
    <ligand>
        <name>substrate</name>
    </ligand>
</feature>
<keyword evidence="2" id="KW-0560">Oxidoreductase</keyword>
<dbReference type="PRINTS" id="PR00069">
    <property type="entry name" value="ALDKETRDTASE"/>
</dbReference>
<comment type="caution">
    <text evidence="7">The sequence shown here is derived from an EMBL/GenBank/DDBJ whole genome shotgun (WGS) entry which is preliminary data.</text>
</comment>
<evidence type="ECO:0000256" key="1">
    <source>
        <dbReference type="ARBA" id="ARBA00007905"/>
    </source>
</evidence>
<evidence type="ECO:0000313" key="8">
    <source>
        <dbReference type="Proteomes" id="UP000241769"/>
    </source>
</evidence>
<feature type="active site" description="Proton donor" evidence="3">
    <location>
        <position position="54"/>
    </location>
</feature>